<dbReference type="AlphaFoldDB" id="A0A916TQT8"/>
<evidence type="ECO:0000313" key="3">
    <source>
        <dbReference type="Proteomes" id="UP000608154"/>
    </source>
</evidence>
<reference evidence="2" key="2">
    <citation type="submission" date="2020-09" db="EMBL/GenBank/DDBJ databases">
        <authorList>
            <person name="Sun Q."/>
            <person name="Zhou Y."/>
        </authorList>
    </citation>
    <scope>NUCLEOTIDE SEQUENCE</scope>
    <source>
        <strain evidence="2">CGMCC 1.15095</strain>
    </source>
</reference>
<reference evidence="2" key="1">
    <citation type="journal article" date="2014" name="Int. J. Syst. Evol. Microbiol.">
        <title>Complete genome sequence of Corynebacterium casei LMG S-19264T (=DSM 44701T), isolated from a smear-ripened cheese.</title>
        <authorList>
            <consortium name="US DOE Joint Genome Institute (JGI-PGF)"/>
            <person name="Walter F."/>
            <person name="Albersmeier A."/>
            <person name="Kalinowski J."/>
            <person name="Ruckert C."/>
        </authorList>
    </citation>
    <scope>NUCLEOTIDE SEQUENCE</scope>
    <source>
        <strain evidence="2">CGMCC 1.15095</strain>
    </source>
</reference>
<feature type="region of interest" description="Disordered" evidence="1">
    <location>
        <begin position="29"/>
        <end position="55"/>
    </location>
</feature>
<evidence type="ECO:0000256" key="1">
    <source>
        <dbReference type="SAM" id="MobiDB-lite"/>
    </source>
</evidence>
<comment type="caution">
    <text evidence="2">The sequence shown here is derived from an EMBL/GenBank/DDBJ whole genome shotgun (WGS) entry which is preliminary data.</text>
</comment>
<evidence type="ECO:0000313" key="2">
    <source>
        <dbReference type="EMBL" id="GGB89479.1"/>
    </source>
</evidence>
<protein>
    <submittedName>
        <fullName evidence="2">Uncharacterized protein</fullName>
    </submittedName>
</protein>
<organism evidence="2 3">
    <name type="scientific">Novosphingobium endophyticum</name>
    <dbReference type="NCBI Taxonomy" id="1955250"/>
    <lineage>
        <taxon>Bacteria</taxon>
        <taxon>Pseudomonadati</taxon>
        <taxon>Pseudomonadota</taxon>
        <taxon>Alphaproteobacteria</taxon>
        <taxon>Sphingomonadales</taxon>
        <taxon>Sphingomonadaceae</taxon>
        <taxon>Novosphingobium</taxon>
    </lineage>
</organism>
<gene>
    <name evidence="2" type="ORF">GCM10011494_04790</name>
</gene>
<dbReference type="EMBL" id="BMHK01000002">
    <property type="protein sequence ID" value="GGB89479.1"/>
    <property type="molecule type" value="Genomic_DNA"/>
</dbReference>
<sequence length="55" mass="5897">MVDIFALALSHGLLALVAIRLLSRPELDREGAAPKRSAKRAMRVRSENEGPAGNA</sequence>
<accession>A0A916TQT8</accession>
<dbReference type="Proteomes" id="UP000608154">
    <property type="component" value="Unassembled WGS sequence"/>
</dbReference>
<name>A0A916TQT8_9SPHN</name>
<keyword evidence="3" id="KW-1185">Reference proteome</keyword>
<proteinExistence type="predicted"/>